<protein>
    <submittedName>
        <fullName evidence="2">Uncharacterized protein</fullName>
    </submittedName>
</protein>
<keyword evidence="3" id="KW-1185">Reference proteome</keyword>
<dbReference type="Proteomes" id="UP001157418">
    <property type="component" value="Unassembled WGS sequence"/>
</dbReference>
<dbReference type="EMBL" id="CAKMRJ010004151">
    <property type="protein sequence ID" value="CAH1434983.1"/>
    <property type="molecule type" value="Genomic_DNA"/>
</dbReference>
<feature type="region of interest" description="Disordered" evidence="1">
    <location>
        <begin position="1"/>
        <end position="49"/>
    </location>
</feature>
<name>A0AAU9NDT1_9ASTR</name>
<organism evidence="2 3">
    <name type="scientific">Lactuca virosa</name>
    <dbReference type="NCBI Taxonomy" id="75947"/>
    <lineage>
        <taxon>Eukaryota</taxon>
        <taxon>Viridiplantae</taxon>
        <taxon>Streptophyta</taxon>
        <taxon>Embryophyta</taxon>
        <taxon>Tracheophyta</taxon>
        <taxon>Spermatophyta</taxon>
        <taxon>Magnoliopsida</taxon>
        <taxon>eudicotyledons</taxon>
        <taxon>Gunneridae</taxon>
        <taxon>Pentapetalae</taxon>
        <taxon>asterids</taxon>
        <taxon>campanulids</taxon>
        <taxon>Asterales</taxon>
        <taxon>Asteraceae</taxon>
        <taxon>Cichorioideae</taxon>
        <taxon>Cichorieae</taxon>
        <taxon>Lactucinae</taxon>
        <taxon>Lactuca</taxon>
    </lineage>
</organism>
<evidence type="ECO:0000313" key="2">
    <source>
        <dbReference type="EMBL" id="CAH1434983.1"/>
    </source>
</evidence>
<evidence type="ECO:0000313" key="3">
    <source>
        <dbReference type="Proteomes" id="UP001157418"/>
    </source>
</evidence>
<sequence>MLGLKLPTNKANGMDRPHQAPPTPQSHSSTPAITDGRRGESGSGHNGCWRVRLHPRRRRRVSLHHCRRQQALISCNCFSMLIPILATEDTSQSASITADSRQALHSYL</sequence>
<evidence type="ECO:0000256" key="1">
    <source>
        <dbReference type="SAM" id="MobiDB-lite"/>
    </source>
</evidence>
<accession>A0AAU9NDT1</accession>
<reference evidence="2 3" key="1">
    <citation type="submission" date="2022-01" db="EMBL/GenBank/DDBJ databases">
        <authorList>
            <person name="Xiong W."/>
            <person name="Schranz E."/>
        </authorList>
    </citation>
    <scope>NUCLEOTIDE SEQUENCE [LARGE SCALE GENOMIC DNA]</scope>
</reference>
<dbReference type="AlphaFoldDB" id="A0AAU9NDT1"/>
<proteinExistence type="predicted"/>
<gene>
    <name evidence="2" type="ORF">LVIROSA_LOCUS21456</name>
</gene>
<comment type="caution">
    <text evidence="2">The sequence shown here is derived from an EMBL/GenBank/DDBJ whole genome shotgun (WGS) entry which is preliminary data.</text>
</comment>